<dbReference type="Proteomes" id="UP001600165">
    <property type="component" value="Unassembled WGS sequence"/>
</dbReference>
<name>A0ABW6IJ70_9CYAN</name>
<dbReference type="InterPro" id="IPR036390">
    <property type="entry name" value="WH_DNA-bd_sf"/>
</dbReference>
<accession>A0ABW6IJ70</accession>
<dbReference type="InterPro" id="IPR005149">
    <property type="entry name" value="Tscrpt_reg_PadR_N"/>
</dbReference>
<evidence type="ECO:0000259" key="2">
    <source>
        <dbReference type="Pfam" id="PF10400"/>
    </source>
</evidence>
<dbReference type="SUPFAM" id="SSF46785">
    <property type="entry name" value="Winged helix' DNA-binding domain"/>
    <property type="match status" value="1"/>
</dbReference>
<dbReference type="Gene3D" id="1.10.10.10">
    <property type="entry name" value="Winged helix-like DNA-binding domain superfamily/Winged helix DNA-binding domain"/>
    <property type="match status" value="1"/>
</dbReference>
<dbReference type="Pfam" id="PF10400">
    <property type="entry name" value="Vir_act_alpha_C"/>
    <property type="match status" value="1"/>
</dbReference>
<dbReference type="InterPro" id="IPR018309">
    <property type="entry name" value="Tscrpt_reg_PadR_C"/>
</dbReference>
<protein>
    <submittedName>
        <fullName evidence="3">PadR family transcriptional regulator</fullName>
    </submittedName>
</protein>
<sequence>MALAHAILVALLDRPCSGYDLAKRFSNSVGFFWDASHQQIYRELSKLEAQNYLTSEKVLQDTRPNKKLYAVTEAGKLFLKDWMAEPTALNPVKDDLLVKIFGGYLVPVEIIVSDLLTHRQQHQARLDEYRTIEKQFFPERERLSPVARFQYLTLRNGIRYEQSWLAWCEEAIAYLQPSKLQNSK</sequence>
<evidence type="ECO:0000313" key="3">
    <source>
        <dbReference type="EMBL" id="MFE4108268.1"/>
    </source>
</evidence>
<gene>
    <name evidence="3" type="ORF">ACFVKH_18450</name>
</gene>
<organism evidence="3 4">
    <name type="scientific">Almyronema epifaneia S1</name>
    <dbReference type="NCBI Taxonomy" id="2991925"/>
    <lineage>
        <taxon>Bacteria</taxon>
        <taxon>Bacillati</taxon>
        <taxon>Cyanobacteriota</taxon>
        <taxon>Cyanophyceae</taxon>
        <taxon>Nodosilineales</taxon>
        <taxon>Nodosilineaceae</taxon>
        <taxon>Almyronema</taxon>
        <taxon>Almyronema epifaneia</taxon>
    </lineage>
</organism>
<dbReference type="PANTHER" id="PTHR43252:SF4">
    <property type="entry name" value="TRANSCRIPTIONAL REGULATORY PROTEIN"/>
    <property type="match status" value="1"/>
</dbReference>
<dbReference type="PANTHER" id="PTHR43252">
    <property type="entry name" value="TRANSCRIPTIONAL REGULATOR YQJI"/>
    <property type="match status" value="1"/>
</dbReference>
<comment type="caution">
    <text evidence="3">The sequence shown here is derived from an EMBL/GenBank/DDBJ whole genome shotgun (WGS) entry which is preliminary data.</text>
</comment>
<keyword evidence="4" id="KW-1185">Reference proteome</keyword>
<evidence type="ECO:0000259" key="1">
    <source>
        <dbReference type="Pfam" id="PF03551"/>
    </source>
</evidence>
<proteinExistence type="predicted"/>
<dbReference type="RefSeq" id="WP_377967821.1">
    <property type="nucleotide sequence ID" value="NZ_JBHZOL010000103.1"/>
</dbReference>
<evidence type="ECO:0000313" key="4">
    <source>
        <dbReference type="Proteomes" id="UP001600165"/>
    </source>
</evidence>
<reference evidence="3 4" key="1">
    <citation type="submission" date="2024-10" db="EMBL/GenBank/DDBJ databases">
        <authorList>
            <person name="Ratan Roy A."/>
            <person name="Morales Sandoval P.H."/>
            <person name="De Los Santos Villalobos S."/>
            <person name="Chakraborty S."/>
            <person name="Mukherjee J."/>
        </authorList>
    </citation>
    <scope>NUCLEOTIDE SEQUENCE [LARGE SCALE GENOMIC DNA]</scope>
    <source>
        <strain evidence="3 4">S1</strain>
    </source>
</reference>
<feature type="domain" description="Transcription regulator PadR C-terminal" evidence="2">
    <location>
        <begin position="92"/>
        <end position="175"/>
    </location>
</feature>
<dbReference type="InterPro" id="IPR036388">
    <property type="entry name" value="WH-like_DNA-bd_sf"/>
</dbReference>
<dbReference type="EMBL" id="JBHZOL010000103">
    <property type="protein sequence ID" value="MFE4108268.1"/>
    <property type="molecule type" value="Genomic_DNA"/>
</dbReference>
<feature type="domain" description="Transcription regulator PadR N-terminal" evidence="1">
    <location>
        <begin position="7"/>
        <end position="80"/>
    </location>
</feature>
<dbReference type="Pfam" id="PF03551">
    <property type="entry name" value="PadR"/>
    <property type="match status" value="1"/>
</dbReference>
<dbReference type="Gene3D" id="6.10.140.190">
    <property type="match status" value="1"/>
</dbReference>